<dbReference type="Pfam" id="PF01479">
    <property type="entry name" value="S4"/>
    <property type="match status" value="1"/>
</dbReference>
<evidence type="ECO:0000256" key="6">
    <source>
        <dbReference type="ARBA" id="ARBA00023235"/>
    </source>
</evidence>
<reference evidence="12" key="1">
    <citation type="journal article" date="2021" name="PeerJ">
        <title>Extensive microbial diversity within the chicken gut microbiome revealed by metagenomics and culture.</title>
        <authorList>
            <person name="Gilroy R."/>
            <person name="Ravi A."/>
            <person name="Getino M."/>
            <person name="Pursley I."/>
            <person name="Horton D.L."/>
            <person name="Alikhan N.F."/>
            <person name="Baker D."/>
            <person name="Gharbi K."/>
            <person name="Hall N."/>
            <person name="Watson M."/>
            <person name="Adriaenssens E.M."/>
            <person name="Foster-Nyarko E."/>
            <person name="Jarju S."/>
            <person name="Secka A."/>
            <person name="Antonio M."/>
            <person name="Oren A."/>
            <person name="Chaudhuri R.R."/>
            <person name="La Ragione R."/>
            <person name="Hildebrand F."/>
            <person name="Pallen M.J."/>
        </authorList>
    </citation>
    <scope>NUCLEOTIDE SEQUENCE</scope>
    <source>
        <strain evidence="12">ChiHjej13B12-24818</strain>
    </source>
</reference>
<dbReference type="InterPro" id="IPR006225">
    <property type="entry name" value="PsdUridine_synth_RluC/D"/>
</dbReference>
<keyword evidence="5" id="KW-0698">rRNA processing</keyword>
<evidence type="ECO:0000256" key="3">
    <source>
        <dbReference type="ARBA" id="ARBA00002876"/>
    </source>
</evidence>
<dbReference type="PANTHER" id="PTHR21600">
    <property type="entry name" value="MITOCHONDRIAL RNA PSEUDOURIDINE SYNTHASE"/>
    <property type="match status" value="1"/>
</dbReference>
<dbReference type="Proteomes" id="UP000823823">
    <property type="component" value="Unassembled WGS sequence"/>
</dbReference>
<proteinExistence type="inferred from homology"/>
<dbReference type="SMART" id="SM00363">
    <property type="entry name" value="S4"/>
    <property type="match status" value="1"/>
</dbReference>
<protein>
    <recommendedName>
        <fullName evidence="9">Pseudouridine synthase</fullName>
        <ecNumber evidence="9">5.4.99.-</ecNumber>
    </recommendedName>
</protein>
<dbReference type="PROSITE" id="PS50889">
    <property type="entry name" value="S4"/>
    <property type="match status" value="1"/>
</dbReference>
<evidence type="ECO:0000256" key="9">
    <source>
        <dbReference type="RuleBase" id="RU362028"/>
    </source>
</evidence>
<dbReference type="AlphaFoldDB" id="A0A9D2LB86"/>
<dbReference type="Gene3D" id="3.10.290.10">
    <property type="entry name" value="RNA-binding S4 domain"/>
    <property type="match status" value="1"/>
</dbReference>
<dbReference type="Pfam" id="PF00849">
    <property type="entry name" value="PseudoU_synth_2"/>
    <property type="match status" value="1"/>
</dbReference>
<dbReference type="GO" id="GO:0000455">
    <property type="term" value="P:enzyme-directed rRNA pseudouridine synthesis"/>
    <property type="evidence" value="ECO:0007669"/>
    <property type="project" value="UniProtKB-ARBA"/>
</dbReference>
<keyword evidence="6 9" id="KW-0413">Isomerase</keyword>
<feature type="active site" evidence="7">
    <location>
        <position position="169"/>
    </location>
</feature>
<evidence type="ECO:0000256" key="4">
    <source>
        <dbReference type="ARBA" id="ARBA00010876"/>
    </source>
</evidence>
<dbReference type="InterPro" id="IPR002942">
    <property type="entry name" value="S4_RNA-bd"/>
</dbReference>
<feature type="domain" description="RNA-binding S4" evidence="11">
    <location>
        <begin position="45"/>
        <end position="106"/>
    </location>
</feature>
<dbReference type="PANTHER" id="PTHR21600:SF92">
    <property type="entry name" value="RIBOSOMAL LARGE SUBUNIT PSEUDOURIDINE SYNTHASE C"/>
    <property type="match status" value="1"/>
</dbReference>
<dbReference type="InterPro" id="IPR006145">
    <property type="entry name" value="PsdUridine_synth_RsuA/RluA"/>
</dbReference>
<evidence type="ECO:0000256" key="5">
    <source>
        <dbReference type="ARBA" id="ARBA00022552"/>
    </source>
</evidence>
<comment type="function">
    <text evidence="3">Responsible for synthesis of pseudouridine from uracil at positions 955, 2504 and 2580 in 23S ribosomal RNA.</text>
</comment>
<dbReference type="SUPFAM" id="SSF55120">
    <property type="entry name" value="Pseudouridine synthase"/>
    <property type="match status" value="1"/>
</dbReference>
<comment type="catalytic activity">
    <reaction evidence="1 9">
        <text>a uridine in RNA = a pseudouridine in RNA</text>
        <dbReference type="Rhea" id="RHEA:48348"/>
        <dbReference type="Rhea" id="RHEA-COMP:12068"/>
        <dbReference type="Rhea" id="RHEA-COMP:12069"/>
        <dbReference type="ChEBI" id="CHEBI:65314"/>
        <dbReference type="ChEBI" id="CHEBI:65315"/>
    </reaction>
</comment>
<evidence type="ECO:0000313" key="13">
    <source>
        <dbReference type="Proteomes" id="UP000823823"/>
    </source>
</evidence>
<evidence type="ECO:0000259" key="11">
    <source>
        <dbReference type="SMART" id="SM00363"/>
    </source>
</evidence>
<dbReference type="InterPro" id="IPR036986">
    <property type="entry name" value="S4_RNA-bd_sf"/>
</dbReference>
<evidence type="ECO:0000256" key="8">
    <source>
        <dbReference type="PROSITE-ProRule" id="PRU00182"/>
    </source>
</evidence>
<keyword evidence="8" id="KW-0694">RNA-binding</keyword>
<evidence type="ECO:0000256" key="1">
    <source>
        <dbReference type="ARBA" id="ARBA00000073"/>
    </source>
</evidence>
<feature type="region of interest" description="Disordered" evidence="10">
    <location>
        <begin position="1"/>
        <end position="40"/>
    </location>
</feature>
<comment type="similarity">
    <text evidence="4 9">Belongs to the pseudouridine synthase RluA family.</text>
</comment>
<evidence type="ECO:0000256" key="2">
    <source>
        <dbReference type="ARBA" id="ARBA00000381"/>
    </source>
</evidence>
<evidence type="ECO:0000256" key="7">
    <source>
        <dbReference type="PIRSR" id="PIRSR606225-1"/>
    </source>
</evidence>
<dbReference type="InterPro" id="IPR050188">
    <property type="entry name" value="RluA_PseudoU_synthase"/>
</dbReference>
<sequence>MVSEADSRPDRGRQGRSEKRTSSQTGTTRREPARTITIDSEHAGRRLDKFLRSRLKGVPAGLIFRLLRQGRLRVNGRKAPQDHRLRAGDVIDIPELRIDSTAAPQCGVPPTLLEQMRNAVLHEDQDLLIVDKPAGVAVHKGTDVPAGVIEALRELRPELPELELCHRLDRDTSGVLAVAKRPSMLRYLHGLLRDGEEEIERHYVALVAGSWPSEREVLDAPLRREAARVVVDPAGQRAETHVRVKRRIGSRATLLEARLLTGRKHQIRVHLQHAGHPIAGDDRYGDEGFNRRVASRGGAGLYLHAAKLVIPKPDGTDLVVRAPIPRRWEQLLKAGL</sequence>
<name>A0A9D2LB86_9MICO</name>
<dbReference type="GO" id="GO:0120159">
    <property type="term" value="F:rRNA pseudouridine synthase activity"/>
    <property type="evidence" value="ECO:0007669"/>
    <property type="project" value="UniProtKB-ARBA"/>
</dbReference>
<dbReference type="EMBL" id="DWZH01000012">
    <property type="protein sequence ID" value="HJB09205.1"/>
    <property type="molecule type" value="Genomic_DNA"/>
</dbReference>
<evidence type="ECO:0000256" key="10">
    <source>
        <dbReference type="SAM" id="MobiDB-lite"/>
    </source>
</evidence>
<reference evidence="12" key="2">
    <citation type="submission" date="2021-04" db="EMBL/GenBank/DDBJ databases">
        <authorList>
            <person name="Gilroy R."/>
        </authorList>
    </citation>
    <scope>NUCLEOTIDE SEQUENCE</scope>
    <source>
        <strain evidence="12">ChiHjej13B12-24818</strain>
    </source>
</reference>
<dbReference type="NCBIfam" id="TIGR00005">
    <property type="entry name" value="rluA_subfam"/>
    <property type="match status" value="1"/>
</dbReference>
<comment type="catalytic activity">
    <reaction evidence="2">
        <text>uridine(955/2504/2580) in 23S rRNA = pseudouridine(955/2504/2580) in 23S rRNA</text>
        <dbReference type="Rhea" id="RHEA:42528"/>
        <dbReference type="Rhea" id="RHEA-COMP:10099"/>
        <dbReference type="Rhea" id="RHEA-COMP:10100"/>
        <dbReference type="ChEBI" id="CHEBI:65314"/>
        <dbReference type="ChEBI" id="CHEBI:65315"/>
        <dbReference type="EC" id="5.4.99.24"/>
    </reaction>
</comment>
<dbReference type="GO" id="GO:0003723">
    <property type="term" value="F:RNA binding"/>
    <property type="evidence" value="ECO:0007669"/>
    <property type="project" value="UniProtKB-KW"/>
</dbReference>
<dbReference type="CDD" id="cd00165">
    <property type="entry name" value="S4"/>
    <property type="match status" value="1"/>
</dbReference>
<organism evidence="12 13">
    <name type="scientific">Candidatus Brachybacterium merdavium</name>
    <dbReference type="NCBI Taxonomy" id="2838513"/>
    <lineage>
        <taxon>Bacteria</taxon>
        <taxon>Bacillati</taxon>
        <taxon>Actinomycetota</taxon>
        <taxon>Actinomycetes</taxon>
        <taxon>Micrococcales</taxon>
        <taxon>Dermabacteraceae</taxon>
        <taxon>Brachybacterium</taxon>
    </lineage>
</organism>
<dbReference type="InterPro" id="IPR020103">
    <property type="entry name" value="PsdUridine_synth_cat_dom_sf"/>
</dbReference>
<dbReference type="SUPFAM" id="SSF55174">
    <property type="entry name" value="Alpha-L RNA-binding motif"/>
    <property type="match status" value="1"/>
</dbReference>
<dbReference type="CDD" id="cd02869">
    <property type="entry name" value="PseudoU_synth_RluA_like"/>
    <property type="match status" value="1"/>
</dbReference>
<dbReference type="EC" id="5.4.99.-" evidence="9"/>
<dbReference type="Gene3D" id="3.30.2350.10">
    <property type="entry name" value="Pseudouridine synthase"/>
    <property type="match status" value="1"/>
</dbReference>
<accession>A0A9D2LB86</accession>
<feature type="compositionally biased region" description="Basic and acidic residues" evidence="10">
    <location>
        <begin position="28"/>
        <end position="40"/>
    </location>
</feature>
<comment type="caution">
    <text evidence="12">The sequence shown here is derived from an EMBL/GenBank/DDBJ whole genome shotgun (WGS) entry which is preliminary data.</text>
</comment>
<gene>
    <name evidence="12" type="ORF">H9786_01535</name>
</gene>
<evidence type="ECO:0000313" key="12">
    <source>
        <dbReference type="EMBL" id="HJB09205.1"/>
    </source>
</evidence>
<feature type="compositionally biased region" description="Basic and acidic residues" evidence="10">
    <location>
        <begin position="1"/>
        <end position="21"/>
    </location>
</feature>